<organism evidence="2 3">
    <name type="scientific">Dactylonectria macrodidyma</name>
    <dbReference type="NCBI Taxonomy" id="307937"/>
    <lineage>
        <taxon>Eukaryota</taxon>
        <taxon>Fungi</taxon>
        <taxon>Dikarya</taxon>
        <taxon>Ascomycota</taxon>
        <taxon>Pezizomycotina</taxon>
        <taxon>Sordariomycetes</taxon>
        <taxon>Hypocreomycetidae</taxon>
        <taxon>Hypocreales</taxon>
        <taxon>Nectriaceae</taxon>
        <taxon>Dactylonectria</taxon>
    </lineage>
</organism>
<gene>
    <name evidence="2" type="ORF">EDB81DRAFT_474257</name>
</gene>
<protein>
    <recommendedName>
        <fullName evidence="4">Secreted protein</fullName>
    </recommendedName>
</protein>
<comment type="caution">
    <text evidence="2">The sequence shown here is derived from an EMBL/GenBank/DDBJ whole genome shotgun (WGS) entry which is preliminary data.</text>
</comment>
<name>A0A9P9EYC3_9HYPO</name>
<evidence type="ECO:0000313" key="2">
    <source>
        <dbReference type="EMBL" id="KAH7148771.1"/>
    </source>
</evidence>
<keyword evidence="3" id="KW-1185">Reference proteome</keyword>
<evidence type="ECO:0008006" key="4">
    <source>
        <dbReference type="Google" id="ProtNLM"/>
    </source>
</evidence>
<feature type="signal peptide" evidence="1">
    <location>
        <begin position="1"/>
        <end position="23"/>
    </location>
</feature>
<evidence type="ECO:0000313" key="3">
    <source>
        <dbReference type="Proteomes" id="UP000738349"/>
    </source>
</evidence>
<proteinExistence type="predicted"/>
<sequence>MLLCWFLLLSALFCIPVPVPVLCVATLAEVDAQAPTQATSNGSSPGDVSHPIARISLQIDRLLRLDAPFPFDRSSVIRNGGPPELMWESAISDLSTLLASAVLSRSKQPRSGPRPTPP</sequence>
<accession>A0A9P9EYC3</accession>
<keyword evidence="1" id="KW-0732">Signal</keyword>
<feature type="chain" id="PRO_5040419764" description="Secreted protein" evidence="1">
    <location>
        <begin position="24"/>
        <end position="118"/>
    </location>
</feature>
<dbReference type="AlphaFoldDB" id="A0A9P9EYC3"/>
<reference evidence="2" key="1">
    <citation type="journal article" date="2021" name="Nat. Commun.">
        <title>Genetic determinants of endophytism in the Arabidopsis root mycobiome.</title>
        <authorList>
            <person name="Mesny F."/>
            <person name="Miyauchi S."/>
            <person name="Thiergart T."/>
            <person name="Pickel B."/>
            <person name="Atanasova L."/>
            <person name="Karlsson M."/>
            <person name="Huettel B."/>
            <person name="Barry K.W."/>
            <person name="Haridas S."/>
            <person name="Chen C."/>
            <person name="Bauer D."/>
            <person name="Andreopoulos W."/>
            <person name="Pangilinan J."/>
            <person name="LaButti K."/>
            <person name="Riley R."/>
            <person name="Lipzen A."/>
            <person name="Clum A."/>
            <person name="Drula E."/>
            <person name="Henrissat B."/>
            <person name="Kohler A."/>
            <person name="Grigoriev I.V."/>
            <person name="Martin F.M."/>
            <person name="Hacquard S."/>
        </authorList>
    </citation>
    <scope>NUCLEOTIDE SEQUENCE</scope>
    <source>
        <strain evidence="2">MPI-CAGE-AT-0147</strain>
    </source>
</reference>
<dbReference type="EMBL" id="JAGMUV010000007">
    <property type="protein sequence ID" value="KAH7148771.1"/>
    <property type="molecule type" value="Genomic_DNA"/>
</dbReference>
<dbReference type="Proteomes" id="UP000738349">
    <property type="component" value="Unassembled WGS sequence"/>
</dbReference>
<evidence type="ECO:0000256" key="1">
    <source>
        <dbReference type="SAM" id="SignalP"/>
    </source>
</evidence>